<dbReference type="PANTHER" id="PTHR12396">
    <property type="entry name" value="METHYL-CPG BINDING PROTEIN, MBD"/>
    <property type="match status" value="1"/>
</dbReference>
<proteinExistence type="predicted"/>
<dbReference type="PaxDb" id="4577-GRMZM2G069254_P01"/>
<dbReference type="GO" id="GO:0008270">
    <property type="term" value="F:zinc ion binding"/>
    <property type="evidence" value="ECO:0007669"/>
    <property type="project" value="UniProtKB-KW"/>
</dbReference>
<feature type="compositionally biased region" description="Basic and acidic residues" evidence="9">
    <location>
        <begin position="375"/>
        <end position="399"/>
    </location>
</feature>
<protein>
    <submittedName>
        <fullName evidence="10">Methyl binding domain</fullName>
    </submittedName>
</protein>
<dbReference type="Pfam" id="PF07496">
    <property type="entry name" value="zf-CW"/>
    <property type="match status" value="1"/>
</dbReference>
<feature type="compositionally biased region" description="Low complexity" evidence="9">
    <location>
        <begin position="401"/>
        <end position="414"/>
    </location>
</feature>
<name>A0A1D6M447_MAIZE</name>
<dbReference type="GO" id="GO:0005634">
    <property type="term" value="C:nucleus"/>
    <property type="evidence" value="ECO:0007669"/>
    <property type="project" value="UniProtKB-SubCell"/>
</dbReference>
<dbReference type="eggNOG" id="KOG4161">
    <property type="taxonomic scope" value="Eukaryota"/>
</dbReference>
<keyword evidence="4" id="KW-0862">Zinc</keyword>
<gene>
    <name evidence="10" type="ORF">ZEAMMB73_Zm00001d038164</name>
</gene>
<dbReference type="Pfam" id="PF01429">
    <property type="entry name" value="MBD"/>
    <property type="match status" value="1"/>
</dbReference>
<keyword evidence="8" id="KW-0539">Nucleus</keyword>
<evidence type="ECO:0000256" key="9">
    <source>
        <dbReference type="SAM" id="MobiDB-lite"/>
    </source>
</evidence>
<evidence type="ECO:0000256" key="4">
    <source>
        <dbReference type="ARBA" id="ARBA00022833"/>
    </source>
</evidence>
<accession>A0A1D6M447</accession>
<dbReference type="CDD" id="cd01396">
    <property type="entry name" value="MeCP2_MBD"/>
    <property type="match status" value="1"/>
</dbReference>
<evidence type="ECO:0000256" key="5">
    <source>
        <dbReference type="ARBA" id="ARBA00023015"/>
    </source>
</evidence>
<dbReference type="STRING" id="4577.A0A1D6M447"/>
<evidence type="ECO:0000313" key="10">
    <source>
        <dbReference type="EMBL" id="AQK85904.1"/>
    </source>
</evidence>
<feature type="region of interest" description="Disordered" evidence="9">
    <location>
        <begin position="349"/>
        <end position="420"/>
    </location>
</feature>
<dbReference type="GO" id="GO:0003677">
    <property type="term" value="F:DNA binding"/>
    <property type="evidence" value="ECO:0007669"/>
    <property type="project" value="UniProtKB-KW"/>
</dbReference>
<keyword evidence="3" id="KW-0863">Zinc-finger</keyword>
<evidence type="ECO:0000256" key="7">
    <source>
        <dbReference type="ARBA" id="ARBA00023163"/>
    </source>
</evidence>
<reference evidence="10" key="1">
    <citation type="submission" date="2015-12" db="EMBL/GenBank/DDBJ databases">
        <title>Update maize B73 reference genome by single molecule sequencing technologies.</title>
        <authorList>
            <consortium name="Maize Genome Sequencing Project"/>
            <person name="Ware D."/>
        </authorList>
    </citation>
    <scope>NUCLEOTIDE SEQUENCE</scope>
    <source>
        <tissue evidence="10">Seedling</tissue>
    </source>
</reference>
<dbReference type="Gene3D" id="3.30.40.100">
    <property type="match status" value="1"/>
</dbReference>
<keyword evidence="2" id="KW-0479">Metal-binding</keyword>
<dbReference type="InParanoid" id="A0A1D6M447"/>
<evidence type="ECO:0000256" key="1">
    <source>
        <dbReference type="ARBA" id="ARBA00004123"/>
    </source>
</evidence>
<dbReference type="SUPFAM" id="SSF54171">
    <property type="entry name" value="DNA-binding domain"/>
    <property type="match status" value="1"/>
</dbReference>
<dbReference type="PROSITE" id="PS51050">
    <property type="entry name" value="ZF_CW"/>
    <property type="match status" value="1"/>
</dbReference>
<dbReference type="InterPro" id="IPR011124">
    <property type="entry name" value="Znf_CW"/>
</dbReference>
<dbReference type="IntAct" id="A0A1D6M447">
    <property type="interactions" value="2"/>
</dbReference>
<dbReference type="PROSITE" id="PS50982">
    <property type="entry name" value="MBD"/>
    <property type="match status" value="1"/>
</dbReference>
<evidence type="ECO:0000256" key="2">
    <source>
        <dbReference type="ARBA" id="ARBA00022723"/>
    </source>
</evidence>
<sequence>MYNNISRDYWRKLNSGSISISAKIKHGNVGIHSLVFQDGTYLGMKLGPVRSSRKEEYGEGVEAFTYHLKKMPIHAKKENVKAATMKVFSLTRYVEVNEALPFSKTKIRIFYKLKLTKHEDTRMYDALFGENTFVPEGRGVEQQLAVGNAGAWSDGAGNLKDAIVQREDARSRRQRDSEIGVVERGAGTRMDALWPLPLRFLACGHGGLHVDVGGYFVPDTSYRKRGSTKDSVALYAVQCYKCYKWRTVPKEEFETLRENFTKDPWFCSRRPDCSCEDDADIEYDSSRIWVLDTPNIPKPPPETERLVIMGGDYTRMDTYYVMPNGKRARCAGDVDKFLEANPAYKSRISASDFDFAPPERERDRQRAQARRPAAKGRDDGLTPEQRRERDAKALQEKAARKAAQAAGGACAKGGKNTGKK</sequence>
<dbReference type="InterPro" id="IPR016177">
    <property type="entry name" value="DNA-bd_dom_sf"/>
</dbReference>
<dbReference type="AlphaFoldDB" id="A0A1D6M447"/>
<evidence type="ECO:0000256" key="6">
    <source>
        <dbReference type="ARBA" id="ARBA00023125"/>
    </source>
</evidence>
<dbReference type="PANTHER" id="PTHR12396:SF10">
    <property type="entry name" value="METHYL-CPG-BINDING DOMAIN-CONTAINING PROTEIN 1-RELATED"/>
    <property type="match status" value="1"/>
</dbReference>
<comment type="subcellular location">
    <subcellularLocation>
        <location evidence="1">Nucleus</location>
    </subcellularLocation>
</comment>
<organism evidence="10">
    <name type="scientific">Zea mays</name>
    <name type="common">Maize</name>
    <dbReference type="NCBI Taxonomy" id="4577"/>
    <lineage>
        <taxon>Eukaryota</taxon>
        <taxon>Viridiplantae</taxon>
        <taxon>Streptophyta</taxon>
        <taxon>Embryophyta</taxon>
        <taxon>Tracheophyta</taxon>
        <taxon>Spermatophyta</taxon>
        <taxon>Magnoliopsida</taxon>
        <taxon>Liliopsida</taxon>
        <taxon>Poales</taxon>
        <taxon>Poaceae</taxon>
        <taxon>PACMAD clade</taxon>
        <taxon>Panicoideae</taxon>
        <taxon>Andropogonodae</taxon>
        <taxon>Andropogoneae</taxon>
        <taxon>Tripsacinae</taxon>
        <taxon>Zea</taxon>
    </lineage>
</organism>
<dbReference type="Gene3D" id="3.30.890.10">
    <property type="entry name" value="Methyl-cpg-binding Protein 2, Chain A"/>
    <property type="match status" value="1"/>
</dbReference>
<keyword evidence="7" id="KW-0804">Transcription</keyword>
<keyword evidence="6" id="KW-0238">DNA-binding</keyword>
<feature type="compositionally biased region" description="Basic and acidic residues" evidence="9">
    <location>
        <begin position="357"/>
        <end position="366"/>
    </location>
</feature>
<dbReference type="EMBL" id="CM000782">
    <property type="protein sequence ID" value="AQK85904.1"/>
    <property type="molecule type" value="Genomic_DNA"/>
</dbReference>
<evidence type="ECO:0000256" key="8">
    <source>
        <dbReference type="ARBA" id="ARBA00023242"/>
    </source>
</evidence>
<keyword evidence="5" id="KW-0805">Transcription regulation</keyword>
<evidence type="ECO:0000256" key="3">
    <source>
        <dbReference type="ARBA" id="ARBA00022771"/>
    </source>
</evidence>
<dbReference type="InterPro" id="IPR001739">
    <property type="entry name" value="Methyl_CpG_DNA-bd"/>
</dbReference>